<gene>
    <name evidence="2" type="ORF">ACFQGB_20905</name>
</gene>
<dbReference type="InterPro" id="IPR014729">
    <property type="entry name" value="Rossmann-like_a/b/a_fold"/>
</dbReference>
<evidence type="ECO:0000313" key="3">
    <source>
        <dbReference type="Proteomes" id="UP001596395"/>
    </source>
</evidence>
<keyword evidence="3" id="KW-1185">Reference proteome</keyword>
<evidence type="ECO:0000313" key="2">
    <source>
        <dbReference type="EMBL" id="MFC6955329.1"/>
    </source>
</evidence>
<feature type="transmembrane region" description="Helical" evidence="1">
    <location>
        <begin position="163"/>
        <end position="184"/>
    </location>
</feature>
<dbReference type="SUPFAM" id="SSF52402">
    <property type="entry name" value="Adenine nucleotide alpha hydrolases-like"/>
    <property type="match status" value="1"/>
</dbReference>
<keyword evidence="1" id="KW-0812">Transmembrane</keyword>
<dbReference type="EMBL" id="JBHSXN010000006">
    <property type="protein sequence ID" value="MFC6955329.1"/>
    <property type="molecule type" value="Genomic_DNA"/>
</dbReference>
<dbReference type="Gene3D" id="3.40.50.620">
    <property type="entry name" value="HUPs"/>
    <property type="match status" value="2"/>
</dbReference>
<evidence type="ECO:0000256" key="1">
    <source>
        <dbReference type="SAM" id="Phobius"/>
    </source>
</evidence>
<dbReference type="AlphaFoldDB" id="A0ABD5VP70"/>
<feature type="transmembrane region" description="Helical" evidence="1">
    <location>
        <begin position="119"/>
        <end position="141"/>
    </location>
</feature>
<keyword evidence="1" id="KW-0472">Membrane</keyword>
<feature type="transmembrane region" description="Helical" evidence="1">
    <location>
        <begin position="63"/>
        <end position="80"/>
    </location>
</feature>
<proteinExistence type="predicted"/>
<keyword evidence="1" id="KW-1133">Transmembrane helix</keyword>
<dbReference type="Proteomes" id="UP001596395">
    <property type="component" value="Unassembled WGS sequence"/>
</dbReference>
<protein>
    <submittedName>
        <fullName evidence="2">HPP family protein</fullName>
    </submittedName>
</protein>
<feature type="transmembrane region" description="Helical" evidence="1">
    <location>
        <begin position="37"/>
        <end position="56"/>
    </location>
</feature>
<sequence length="492" mass="52782">MFEGWRPRLWSAWRRVRRIERRELQEFKNWVEHTGNLLHLSVLAFVPLLIAFVTYVSQVSQEVSFLLFPPLASGTYTLFANPESKYASPVRFVGGLTAGALCGLFAVRTTGLLPWATGSPAATAASAAVAIFAVGTVTWAADVEAPSAFSAGLLTLVADYGEVVPYVLGILVASSFVAGVFYAWRELFYDRRAQYLYQTTKGDDHVLVPVVGDQGREAALFAAHLAAAHEAGKVVLLDVVADEDVAAAEDAIAAERAADGNAPVDSDGAIGDATADAREQVAGQAAMRLERLASRIRTQVGVPCEVVVASAASGRTNVTLRAAEEANCDLVVAPYEESHGSLSPYLKGLFDAPIDVVVFRSGDEELDRAWRRVLVAVGRPGDTAHAMLDFATRVAGRAGTLAVCHCIDAENQRRRAEAMLANLVETFDVGFETRVSRASIERFLGANATQYDLVVVGASTDRSAASRFLAPPTFERVTDVETDVAIVHRGSH</sequence>
<name>A0ABD5VP70_9EURY</name>
<feature type="transmembrane region" description="Helical" evidence="1">
    <location>
        <begin position="86"/>
        <end position="107"/>
    </location>
</feature>
<reference evidence="2 3" key="1">
    <citation type="journal article" date="2019" name="Int. J. Syst. Evol. Microbiol.">
        <title>The Global Catalogue of Microorganisms (GCM) 10K type strain sequencing project: providing services to taxonomists for standard genome sequencing and annotation.</title>
        <authorList>
            <consortium name="The Broad Institute Genomics Platform"/>
            <consortium name="The Broad Institute Genome Sequencing Center for Infectious Disease"/>
            <person name="Wu L."/>
            <person name="Ma J."/>
        </authorList>
    </citation>
    <scope>NUCLEOTIDE SEQUENCE [LARGE SCALE GENOMIC DNA]</scope>
    <source>
        <strain evidence="2 3">GX26</strain>
    </source>
</reference>
<organism evidence="2 3">
    <name type="scientific">Halorubellus litoreus</name>
    <dbReference type="NCBI Taxonomy" id="755308"/>
    <lineage>
        <taxon>Archaea</taxon>
        <taxon>Methanobacteriati</taxon>
        <taxon>Methanobacteriota</taxon>
        <taxon>Stenosarchaea group</taxon>
        <taxon>Halobacteria</taxon>
        <taxon>Halobacteriales</taxon>
        <taxon>Halorubellaceae</taxon>
        <taxon>Halorubellus</taxon>
    </lineage>
</organism>
<accession>A0ABD5VP70</accession>
<dbReference type="RefSeq" id="WP_336352258.1">
    <property type="nucleotide sequence ID" value="NZ_JAZAQL010000006.1"/>
</dbReference>
<comment type="caution">
    <text evidence="2">The sequence shown here is derived from an EMBL/GenBank/DDBJ whole genome shotgun (WGS) entry which is preliminary data.</text>
</comment>